<feature type="region of interest" description="Disordered" evidence="1">
    <location>
        <begin position="311"/>
        <end position="353"/>
    </location>
</feature>
<protein>
    <submittedName>
        <fullName evidence="3">Tigger transposable element-derived protein 4-like</fullName>
    </submittedName>
</protein>
<feature type="compositionally biased region" description="Low complexity" evidence="1">
    <location>
        <begin position="328"/>
        <end position="339"/>
    </location>
</feature>
<dbReference type="Proteomes" id="UP000478052">
    <property type="component" value="Unassembled WGS sequence"/>
</dbReference>
<dbReference type="EMBL" id="VUJU01005171">
    <property type="protein sequence ID" value="KAF0752078.1"/>
    <property type="molecule type" value="Genomic_DNA"/>
</dbReference>
<feature type="compositionally biased region" description="Polar residues" evidence="1">
    <location>
        <begin position="318"/>
        <end position="327"/>
    </location>
</feature>
<dbReference type="Pfam" id="PF26634">
    <property type="entry name" value="DUF8207"/>
    <property type="match status" value="1"/>
</dbReference>
<evidence type="ECO:0000256" key="1">
    <source>
        <dbReference type="SAM" id="MobiDB-lite"/>
    </source>
</evidence>
<keyword evidence="4" id="KW-1185">Reference proteome</keyword>
<dbReference type="OrthoDB" id="6623418at2759"/>
<dbReference type="InterPro" id="IPR058520">
    <property type="entry name" value="DUF8207"/>
</dbReference>
<feature type="domain" description="DUF8207" evidence="2">
    <location>
        <begin position="374"/>
        <end position="473"/>
    </location>
</feature>
<dbReference type="Gene3D" id="3.40.50.300">
    <property type="entry name" value="P-loop containing nucleotide triphosphate hydrolases"/>
    <property type="match status" value="1"/>
</dbReference>
<accession>A0A6G0YAP2</accession>
<organism evidence="3 4">
    <name type="scientific">Aphis craccivora</name>
    <name type="common">Cowpea aphid</name>
    <dbReference type="NCBI Taxonomy" id="307492"/>
    <lineage>
        <taxon>Eukaryota</taxon>
        <taxon>Metazoa</taxon>
        <taxon>Ecdysozoa</taxon>
        <taxon>Arthropoda</taxon>
        <taxon>Hexapoda</taxon>
        <taxon>Insecta</taxon>
        <taxon>Pterygota</taxon>
        <taxon>Neoptera</taxon>
        <taxon>Paraneoptera</taxon>
        <taxon>Hemiptera</taxon>
        <taxon>Sternorrhyncha</taxon>
        <taxon>Aphidomorpha</taxon>
        <taxon>Aphidoidea</taxon>
        <taxon>Aphididae</taxon>
        <taxon>Aphidini</taxon>
        <taxon>Aphis</taxon>
        <taxon>Aphis</taxon>
    </lineage>
</organism>
<reference evidence="3 4" key="1">
    <citation type="submission" date="2019-08" db="EMBL/GenBank/DDBJ databases">
        <title>Whole genome of Aphis craccivora.</title>
        <authorList>
            <person name="Voronova N.V."/>
            <person name="Shulinski R.S."/>
            <person name="Bandarenka Y.V."/>
            <person name="Zhorov D.G."/>
            <person name="Warner D."/>
        </authorList>
    </citation>
    <scope>NUCLEOTIDE SEQUENCE [LARGE SCALE GENOMIC DNA]</scope>
    <source>
        <strain evidence="3">180601</strain>
        <tissue evidence="3">Whole Body</tissue>
    </source>
</reference>
<proteinExistence type="predicted"/>
<gene>
    <name evidence="3" type="ORF">FWK35_00015323</name>
</gene>
<comment type="caution">
    <text evidence="3">The sequence shown here is derived from an EMBL/GenBank/DDBJ whole genome shotgun (WGS) entry which is preliminary data.</text>
</comment>
<dbReference type="PANTHER" id="PTHR35374:SF1">
    <property type="entry name" value="PROTEIN KINASE DOMAIN-CONTAINING PROTEIN"/>
    <property type="match status" value="1"/>
</dbReference>
<dbReference type="InterPro" id="IPR027417">
    <property type="entry name" value="P-loop_NTPase"/>
</dbReference>
<dbReference type="PANTHER" id="PTHR35374">
    <property type="entry name" value="CYCLIN-DEPENDENT KINASE 11A-LIKE"/>
    <property type="match status" value="1"/>
</dbReference>
<evidence type="ECO:0000313" key="4">
    <source>
        <dbReference type="Proteomes" id="UP000478052"/>
    </source>
</evidence>
<dbReference type="AlphaFoldDB" id="A0A6G0YAP2"/>
<sequence>MRFIKQDIKLKVDNIDPLSLCNSDIEKSPPRHGPLFPNSIRSLIFGPSGCGKTNLIFTLLVHENGIKFENIYIYSKLLQQAKYIMLDKILCDVPGVKRAATITGYYTGINFFKFNDNDTVIPPEKALPNSVLLFDDILTENHNIIRTFFTRSRHNLIDVWYLAQSYSRIPKQLIRDNANFIVLFKQDEINLKHVYDEHCSGDIKYNEFKDFCMTCWRGGRFEFVVISSEHEHDNGRYRHGFDTYLVCRNLSHYPEIMGKVNNLSSESSSPPTENKYKKKYNELKTGRFETESLINNTFSSIIDPLNKIRSNIDKPRTHSSPHPFQTPSASSDTLSSSSSIPLPDVDKRHSITSTSPPTAYNLYELYRDWSKFELDKIYGPRKLNDDTFILGNKEIQFIDNRIHIEDDAYTYSITPGLIDLLFSKSPASDKYTQTDLKTYKHILIYISAHKTIDGTRIRKTIEIKYMKIISKLFKVEGGKMIGSGINMRLQKHNIVYWNDPNELVDRLRLLYTSVAAGNTGVRNEIISICEDTRSRLNFTGQPGEHTHDVVSLFTEKNDLFQADLVDMQQYSDVNKGYKQ</sequence>
<evidence type="ECO:0000313" key="3">
    <source>
        <dbReference type="EMBL" id="KAF0752078.1"/>
    </source>
</evidence>
<name>A0A6G0YAP2_APHCR</name>
<evidence type="ECO:0000259" key="2">
    <source>
        <dbReference type="Pfam" id="PF26634"/>
    </source>
</evidence>